<dbReference type="InterPro" id="IPR033434">
    <property type="entry name" value="MucB/RseB_N"/>
</dbReference>
<evidence type="ECO:0000313" key="7">
    <source>
        <dbReference type="EMBL" id="ABI56690.1"/>
    </source>
</evidence>
<keyword evidence="3" id="KW-0732">Signal</keyword>
<dbReference type="Pfam" id="PF03888">
    <property type="entry name" value="MucB_RseB"/>
    <property type="match status" value="1"/>
</dbReference>
<gene>
    <name evidence="7" type="ordered locus">Mlg_1341</name>
</gene>
<evidence type="ECO:0000259" key="6">
    <source>
        <dbReference type="Pfam" id="PF17188"/>
    </source>
</evidence>
<dbReference type="Proteomes" id="UP000001962">
    <property type="component" value="Chromosome"/>
</dbReference>
<dbReference type="eggNOG" id="COG3026">
    <property type="taxonomic scope" value="Bacteria"/>
</dbReference>
<dbReference type="Gene3D" id="3.30.200.100">
    <property type="entry name" value="MucB/RseB, C-terminal domain"/>
    <property type="match status" value="1"/>
</dbReference>
<dbReference type="InterPro" id="IPR005588">
    <property type="entry name" value="MucB_RseB"/>
</dbReference>
<name>Q0A8Z7_ALKEH</name>
<dbReference type="RefSeq" id="WP_011629085.1">
    <property type="nucleotide sequence ID" value="NC_008340.1"/>
</dbReference>
<dbReference type="HOGENOM" id="CLU_054710_0_1_6"/>
<dbReference type="AlphaFoldDB" id="Q0A8Z7"/>
<evidence type="ECO:0000256" key="1">
    <source>
        <dbReference type="ARBA" id="ARBA00004418"/>
    </source>
</evidence>
<proteinExistence type="inferred from homology"/>
<dbReference type="GO" id="GO:0030288">
    <property type="term" value="C:outer membrane-bounded periplasmic space"/>
    <property type="evidence" value="ECO:0007669"/>
    <property type="project" value="TreeGrafter"/>
</dbReference>
<dbReference type="InterPro" id="IPR038484">
    <property type="entry name" value="MucB/RseB_C_sf"/>
</dbReference>
<dbReference type="Pfam" id="PF17188">
    <property type="entry name" value="MucB_RseB_C"/>
    <property type="match status" value="1"/>
</dbReference>
<dbReference type="KEGG" id="aeh:Mlg_1341"/>
<dbReference type="OrthoDB" id="7067274at2"/>
<protein>
    <submittedName>
        <fullName evidence="7">Sigma E regulatory protein, MucB/RseB</fullName>
    </submittedName>
</protein>
<evidence type="ECO:0000256" key="2">
    <source>
        <dbReference type="ARBA" id="ARBA00008150"/>
    </source>
</evidence>
<dbReference type="GO" id="GO:0032885">
    <property type="term" value="P:regulation of polysaccharide biosynthetic process"/>
    <property type="evidence" value="ECO:0007669"/>
    <property type="project" value="TreeGrafter"/>
</dbReference>
<dbReference type="PIRSF" id="PIRSF005427">
    <property type="entry name" value="RseB"/>
    <property type="match status" value="1"/>
</dbReference>
<dbReference type="PANTHER" id="PTHR38782:SF1">
    <property type="entry name" value="SIGMA-E FACTOR REGULATORY PROTEIN RSEB"/>
    <property type="match status" value="1"/>
</dbReference>
<dbReference type="CDD" id="cd16327">
    <property type="entry name" value="RseB"/>
    <property type="match status" value="1"/>
</dbReference>
<evidence type="ECO:0000256" key="3">
    <source>
        <dbReference type="ARBA" id="ARBA00022729"/>
    </source>
</evidence>
<organism evidence="7 8">
    <name type="scientific">Alkalilimnicola ehrlichii (strain ATCC BAA-1101 / DSM 17681 / MLHE-1)</name>
    <dbReference type="NCBI Taxonomy" id="187272"/>
    <lineage>
        <taxon>Bacteria</taxon>
        <taxon>Pseudomonadati</taxon>
        <taxon>Pseudomonadota</taxon>
        <taxon>Gammaproteobacteria</taxon>
        <taxon>Chromatiales</taxon>
        <taxon>Ectothiorhodospiraceae</taxon>
        <taxon>Alkalilimnicola</taxon>
    </lineage>
</organism>
<accession>Q0A8Z7</accession>
<evidence type="ECO:0000256" key="4">
    <source>
        <dbReference type="ARBA" id="ARBA00022764"/>
    </source>
</evidence>
<comment type="subcellular location">
    <subcellularLocation>
        <location evidence="1">Periplasm</location>
    </subcellularLocation>
</comment>
<evidence type="ECO:0000259" key="5">
    <source>
        <dbReference type="Pfam" id="PF03888"/>
    </source>
</evidence>
<feature type="domain" description="MucB/RseB C-terminal" evidence="6">
    <location>
        <begin position="235"/>
        <end position="329"/>
    </location>
</feature>
<dbReference type="InterPro" id="IPR033436">
    <property type="entry name" value="MucB/RseB_C"/>
</dbReference>
<dbReference type="GO" id="GO:0045152">
    <property type="term" value="F:antisigma factor binding"/>
    <property type="evidence" value="ECO:0007669"/>
    <property type="project" value="TreeGrafter"/>
</dbReference>
<keyword evidence="8" id="KW-1185">Reference proteome</keyword>
<dbReference type="EMBL" id="CP000453">
    <property type="protein sequence ID" value="ABI56690.1"/>
    <property type="molecule type" value="Genomic_DNA"/>
</dbReference>
<sequence>MKAPATSLPGSRDWCRGLAVLMLALISVGAWADQGDNPGLRLLERIGEQTPQLHYHGILVYRHGGDMETLRIIHRGGAEHERSERFYTLTGIPREVIRKPDEVICILPDAEAVVVGRRQLRNPIAQALPRYTEALQEAYEVTLAGEGRVADRDAQQVLIVPRDDLRYGHRLWIDEAYGLLLRADLLDEHQQVLEQVMFTEVTVVEAVPDAWLEPGISGESFTWVRPADRADAAPEQRRWQVAEVPPGFRLISHRQRQIAGHDPPVEHLHYSDGLASVSVYVSPQAADKVRERAARMGLMGAVRVPRDGFTVTVVGEVPRATLHLFAERLAATGDEGARP</sequence>
<dbReference type="PANTHER" id="PTHR38782">
    <property type="match status" value="1"/>
</dbReference>
<reference evidence="8" key="1">
    <citation type="submission" date="2006-08" db="EMBL/GenBank/DDBJ databases">
        <title>Complete sequence of Alkalilimnicola ehrilichei MLHE-1.</title>
        <authorList>
            <person name="Copeland A."/>
            <person name="Lucas S."/>
            <person name="Lapidus A."/>
            <person name="Barry K."/>
            <person name="Detter J.C."/>
            <person name="Glavina del Rio T."/>
            <person name="Hammon N."/>
            <person name="Israni S."/>
            <person name="Dalin E."/>
            <person name="Tice H."/>
            <person name="Pitluck S."/>
            <person name="Sims D."/>
            <person name="Brettin T."/>
            <person name="Bruce D."/>
            <person name="Han C."/>
            <person name="Tapia R."/>
            <person name="Gilna P."/>
            <person name="Schmutz J."/>
            <person name="Larimer F."/>
            <person name="Land M."/>
            <person name="Hauser L."/>
            <person name="Kyrpides N."/>
            <person name="Mikhailova N."/>
            <person name="Oremland R.S."/>
            <person name="Hoeft S.E."/>
            <person name="Switzer-Blum J."/>
            <person name="Kulp T."/>
            <person name="King G."/>
            <person name="Tabita R."/>
            <person name="Witte B."/>
            <person name="Santini J.M."/>
            <person name="Basu P."/>
            <person name="Hollibaugh J.T."/>
            <person name="Xie G."/>
            <person name="Stolz J.F."/>
            <person name="Richardson P."/>
        </authorList>
    </citation>
    <scope>NUCLEOTIDE SEQUENCE [LARGE SCALE GENOMIC DNA]</scope>
    <source>
        <strain evidence="8">ATCC BAA-1101 / DSM 17681 / MLHE-1</strain>
    </source>
</reference>
<evidence type="ECO:0000313" key="8">
    <source>
        <dbReference type="Proteomes" id="UP000001962"/>
    </source>
</evidence>
<keyword evidence="4" id="KW-0574">Periplasm</keyword>
<feature type="domain" description="MucB/RseB N-terminal" evidence="5">
    <location>
        <begin position="41"/>
        <end position="214"/>
    </location>
</feature>
<comment type="similarity">
    <text evidence="2">Belongs to the RseB family.</text>
</comment>
<dbReference type="Gene3D" id="2.50.20.10">
    <property type="entry name" value="Lipoprotein localisation LolA/LolB/LppX"/>
    <property type="match status" value="1"/>
</dbReference>